<dbReference type="AlphaFoldDB" id="A0A183EE50"/>
<dbReference type="EMBL" id="UYRT01088187">
    <property type="protein sequence ID" value="VDN33439.1"/>
    <property type="molecule type" value="Genomic_DNA"/>
</dbReference>
<protein>
    <submittedName>
        <fullName evidence="3">MHD domain-containing protein</fullName>
    </submittedName>
</protein>
<evidence type="ECO:0000313" key="3">
    <source>
        <dbReference type="WBParaSite" id="GPUH_0001926601-mRNA-1"/>
    </source>
</evidence>
<organism evidence="3">
    <name type="scientific">Gongylonema pulchrum</name>
    <dbReference type="NCBI Taxonomy" id="637853"/>
    <lineage>
        <taxon>Eukaryota</taxon>
        <taxon>Metazoa</taxon>
        <taxon>Ecdysozoa</taxon>
        <taxon>Nematoda</taxon>
        <taxon>Chromadorea</taxon>
        <taxon>Rhabditida</taxon>
        <taxon>Spirurina</taxon>
        <taxon>Spiruromorpha</taxon>
        <taxon>Spiruroidea</taxon>
        <taxon>Gongylonematidae</taxon>
        <taxon>Gongylonema</taxon>
    </lineage>
</organism>
<name>A0A183EE50_9BILA</name>
<evidence type="ECO:0000313" key="1">
    <source>
        <dbReference type="EMBL" id="VDN33439.1"/>
    </source>
</evidence>
<dbReference type="WBParaSite" id="GPUH_0001926601-mRNA-1">
    <property type="protein sequence ID" value="GPUH_0001926601-mRNA-1"/>
    <property type="gene ID" value="GPUH_0001926601"/>
</dbReference>
<dbReference type="OrthoDB" id="5840594at2759"/>
<dbReference type="Proteomes" id="UP000271098">
    <property type="component" value="Unassembled WGS sequence"/>
</dbReference>
<proteinExistence type="predicted"/>
<evidence type="ECO:0000313" key="2">
    <source>
        <dbReference type="Proteomes" id="UP000271098"/>
    </source>
</evidence>
<gene>
    <name evidence="1" type="ORF">GPUH_LOCUS19240</name>
</gene>
<reference evidence="1 2" key="2">
    <citation type="submission" date="2018-11" db="EMBL/GenBank/DDBJ databases">
        <authorList>
            <consortium name="Pathogen Informatics"/>
        </authorList>
    </citation>
    <scope>NUCLEOTIDE SEQUENCE [LARGE SCALE GENOMIC DNA]</scope>
</reference>
<reference evidence="3" key="1">
    <citation type="submission" date="2016-06" db="UniProtKB">
        <authorList>
            <consortium name="WormBaseParasite"/>
        </authorList>
    </citation>
    <scope>IDENTIFICATION</scope>
</reference>
<sequence>MEVVVVANDKNWVDASNPLNNFLMALVAKHLTVRFDLDYTDFCPQIGHSKYEVKAGETVAIKFHVPQRSTLSPVIHSLYENTFYASTGPSVHASHPTGTEVVVMQAPECFVSGYAVWTIKNFVYDYFALYSQ</sequence>
<accession>A0A183EE50</accession>
<keyword evidence="2" id="KW-1185">Reference proteome</keyword>